<gene>
    <name evidence="2" type="ORF">CLV72_11262</name>
</gene>
<dbReference type="RefSeq" id="WP_106253356.1">
    <property type="nucleotide sequence ID" value="NZ_PVZC01000012.1"/>
</dbReference>
<feature type="region of interest" description="Disordered" evidence="1">
    <location>
        <begin position="66"/>
        <end position="123"/>
    </location>
</feature>
<accession>A0A2T0PSW4</accession>
<protein>
    <submittedName>
        <fullName evidence="2">Uncharacterized protein</fullName>
    </submittedName>
</protein>
<feature type="compositionally biased region" description="Pro residues" evidence="1">
    <location>
        <begin position="100"/>
        <end position="111"/>
    </location>
</feature>
<dbReference type="EMBL" id="PVZC01000012">
    <property type="protein sequence ID" value="PRX91989.1"/>
    <property type="molecule type" value="Genomic_DNA"/>
</dbReference>
<sequence>MHLLVVKDMARMPRLRAALLGEDTQRPFDEANYQLALISNRLQMLEQVLHVGLRLKGKPRPFKAYPVPGVSVRGGKKQRAVKPKVNPKHMAYLDRFSPGKAPPIGAPPPPSSERRRPSRVKTA</sequence>
<dbReference type="OrthoDB" id="136883at85012"/>
<reference evidence="2 3" key="1">
    <citation type="submission" date="2018-03" db="EMBL/GenBank/DDBJ databases">
        <title>Genomic Encyclopedia of Archaeal and Bacterial Type Strains, Phase II (KMG-II): from individual species to whole genera.</title>
        <authorList>
            <person name="Goeker M."/>
        </authorList>
    </citation>
    <scope>NUCLEOTIDE SEQUENCE [LARGE SCALE GENOMIC DNA]</scope>
    <source>
        <strain evidence="2 3">DSM 45601</strain>
    </source>
</reference>
<organism evidence="2 3">
    <name type="scientific">Allonocardiopsis opalescens</name>
    <dbReference type="NCBI Taxonomy" id="1144618"/>
    <lineage>
        <taxon>Bacteria</taxon>
        <taxon>Bacillati</taxon>
        <taxon>Actinomycetota</taxon>
        <taxon>Actinomycetes</taxon>
        <taxon>Streptosporangiales</taxon>
        <taxon>Allonocardiopsis</taxon>
    </lineage>
</organism>
<feature type="compositionally biased region" description="Basic residues" evidence="1">
    <location>
        <begin position="74"/>
        <end position="87"/>
    </location>
</feature>
<keyword evidence="3" id="KW-1185">Reference proteome</keyword>
<proteinExistence type="predicted"/>
<evidence type="ECO:0000313" key="3">
    <source>
        <dbReference type="Proteomes" id="UP000237846"/>
    </source>
</evidence>
<name>A0A2T0PSW4_9ACTN</name>
<evidence type="ECO:0000256" key="1">
    <source>
        <dbReference type="SAM" id="MobiDB-lite"/>
    </source>
</evidence>
<dbReference type="AlphaFoldDB" id="A0A2T0PSW4"/>
<comment type="caution">
    <text evidence="2">The sequence shown here is derived from an EMBL/GenBank/DDBJ whole genome shotgun (WGS) entry which is preliminary data.</text>
</comment>
<dbReference type="Proteomes" id="UP000237846">
    <property type="component" value="Unassembled WGS sequence"/>
</dbReference>
<evidence type="ECO:0000313" key="2">
    <source>
        <dbReference type="EMBL" id="PRX91989.1"/>
    </source>
</evidence>